<evidence type="ECO:0000313" key="10">
    <source>
        <dbReference type="Proteomes" id="UP000229390"/>
    </source>
</evidence>
<dbReference type="GO" id="GO:0004045">
    <property type="term" value="F:peptidyl-tRNA hydrolase activity"/>
    <property type="evidence" value="ECO:0007669"/>
    <property type="project" value="UniProtKB-EC"/>
</dbReference>
<organism evidence="9 10">
    <name type="scientific">Candidatus Nealsonbacteria bacterium CG08_land_8_20_14_0_20_43_11</name>
    <dbReference type="NCBI Taxonomy" id="1974706"/>
    <lineage>
        <taxon>Bacteria</taxon>
        <taxon>Candidatus Nealsoniibacteriota</taxon>
    </lineage>
</organism>
<keyword evidence="2" id="KW-0820">tRNA-binding</keyword>
<evidence type="ECO:0000256" key="1">
    <source>
        <dbReference type="ARBA" id="ARBA00013260"/>
    </source>
</evidence>
<evidence type="ECO:0000256" key="4">
    <source>
        <dbReference type="ARBA" id="ARBA00022884"/>
    </source>
</evidence>
<dbReference type="Pfam" id="PF01195">
    <property type="entry name" value="Pept_tRNA_hydro"/>
    <property type="match status" value="1"/>
</dbReference>
<dbReference type="PANTHER" id="PTHR17224:SF1">
    <property type="entry name" value="PEPTIDYL-TRNA HYDROLASE"/>
    <property type="match status" value="1"/>
</dbReference>
<comment type="catalytic activity">
    <reaction evidence="7">
        <text>an N-acyl-L-alpha-aminoacyl-tRNA + H2O = an N-acyl-L-amino acid + a tRNA + H(+)</text>
        <dbReference type="Rhea" id="RHEA:54448"/>
        <dbReference type="Rhea" id="RHEA-COMP:10123"/>
        <dbReference type="Rhea" id="RHEA-COMP:13883"/>
        <dbReference type="ChEBI" id="CHEBI:15377"/>
        <dbReference type="ChEBI" id="CHEBI:15378"/>
        <dbReference type="ChEBI" id="CHEBI:59874"/>
        <dbReference type="ChEBI" id="CHEBI:78442"/>
        <dbReference type="ChEBI" id="CHEBI:138191"/>
        <dbReference type="EC" id="3.1.1.29"/>
    </reaction>
</comment>
<dbReference type="PROSITE" id="PS01195">
    <property type="entry name" value="PEPT_TRNA_HYDROL_1"/>
    <property type="match status" value="1"/>
</dbReference>
<dbReference type="NCBIfam" id="TIGR00447">
    <property type="entry name" value="pth"/>
    <property type="match status" value="1"/>
</dbReference>
<dbReference type="SUPFAM" id="SSF53178">
    <property type="entry name" value="Peptidyl-tRNA hydrolase-like"/>
    <property type="match status" value="1"/>
</dbReference>
<evidence type="ECO:0000313" key="9">
    <source>
        <dbReference type="EMBL" id="PIS38622.1"/>
    </source>
</evidence>
<dbReference type="InterPro" id="IPR001328">
    <property type="entry name" value="Pept_tRNA_hydro"/>
</dbReference>
<dbReference type="CDD" id="cd00462">
    <property type="entry name" value="PTH"/>
    <property type="match status" value="1"/>
</dbReference>
<keyword evidence="3 7" id="KW-0378">Hydrolase</keyword>
<comment type="caution">
    <text evidence="9">The sequence shown here is derived from an EMBL/GenBank/DDBJ whole genome shotgun (WGS) entry which is preliminary data.</text>
</comment>
<sequence>KTITIIAGLGNPSEEYRKTRHNIGFRTVDEFQKENNFPEFSFSKKFNALISETNQPQGKIILVKPQTFMNNSGTAVGKMACHYKIETKNLFVVHDDIDLPIGKIKIVINRGAAGHKGVESIVKRLSTKSFVRFRIGIAPETWNVKHETINNKNRKVKTEEFVLKKFSKEEKIILESVIKNASKAIRMAIEEGAEKAMNEFNKF</sequence>
<dbReference type="FunFam" id="3.40.50.1470:FF:000001">
    <property type="entry name" value="Peptidyl-tRNA hydrolase"/>
    <property type="match status" value="1"/>
</dbReference>
<evidence type="ECO:0000256" key="7">
    <source>
        <dbReference type="RuleBase" id="RU000673"/>
    </source>
</evidence>
<reference evidence="10" key="1">
    <citation type="submission" date="2017-09" db="EMBL/GenBank/DDBJ databases">
        <title>Depth-based differentiation of microbial function through sediment-hosted aquifers and enrichment of novel symbionts in the deep terrestrial subsurface.</title>
        <authorList>
            <person name="Probst A.J."/>
            <person name="Ladd B."/>
            <person name="Jarett J.K."/>
            <person name="Geller-Mcgrath D.E."/>
            <person name="Sieber C.M.K."/>
            <person name="Emerson J.B."/>
            <person name="Anantharaman K."/>
            <person name="Thomas B.C."/>
            <person name="Malmstrom R."/>
            <person name="Stieglmeier M."/>
            <person name="Klingl A."/>
            <person name="Woyke T."/>
            <person name="Ryan C.M."/>
            <person name="Banfield J.F."/>
        </authorList>
    </citation>
    <scope>NUCLEOTIDE SEQUENCE [LARGE SCALE GENOMIC DNA]</scope>
</reference>
<gene>
    <name evidence="9" type="ORF">COT34_02705</name>
</gene>
<feature type="non-terminal residue" evidence="9">
    <location>
        <position position="1"/>
    </location>
</feature>
<dbReference type="Proteomes" id="UP000229390">
    <property type="component" value="Unassembled WGS sequence"/>
</dbReference>
<dbReference type="EMBL" id="PEYE01000044">
    <property type="protein sequence ID" value="PIS38622.1"/>
    <property type="molecule type" value="Genomic_DNA"/>
</dbReference>
<dbReference type="InterPro" id="IPR018171">
    <property type="entry name" value="Pept_tRNA_hydro_CS"/>
</dbReference>
<evidence type="ECO:0000256" key="8">
    <source>
        <dbReference type="RuleBase" id="RU004320"/>
    </source>
</evidence>
<dbReference type="PANTHER" id="PTHR17224">
    <property type="entry name" value="PEPTIDYL-TRNA HYDROLASE"/>
    <property type="match status" value="1"/>
</dbReference>
<dbReference type="HAMAP" id="MF_00083">
    <property type="entry name" value="Pept_tRNA_hydro_bact"/>
    <property type="match status" value="1"/>
</dbReference>
<evidence type="ECO:0000256" key="3">
    <source>
        <dbReference type="ARBA" id="ARBA00022801"/>
    </source>
</evidence>
<dbReference type="EC" id="3.1.1.29" evidence="1 7"/>
<dbReference type="AlphaFoldDB" id="A0A2M6SZX3"/>
<protein>
    <recommendedName>
        <fullName evidence="6 7">Peptidyl-tRNA hydrolase</fullName>
        <ecNumber evidence="1 7">3.1.1.29</ecNumber>
    </recommendedName>
</protein>
<evidence type="ECO:0000256" key="5">
    <source>
        <dbReference type="ARBA" id="ARBA00038063"/>
    </source>
</evidence>
<name>A0A2M6SZX3_9BACT</name>
<evidence type="ECO:0000256" key="6">
    <source>
        <dbReference type="ARBA" id="ARBA00050038"/>
    </source>
</evidence>
<comment type="similarity">
    <text evidence="5 8">Belongs to the PTH family.</text>
</comment>
<evidence type="ECO:0000256" key="2">
    <source>
        <dbReference type="ARBA" id="ARBA00022555"/>
    </source>
</evidence>
<dbReference type="InterPro" id="IPR036416">
    <property type="entry name" value="Pept_tRNA_hydro_sf"/>
</dbReference>
<proteinExistence type="inferred from homology"/>
<keyword evidence="4" id="KW-0694">RNA-binding</keyword>
<accession>A0A2M6SZX3</accession>
<dbReference type="Gene3D" id="3.40.50.1470">
    <property type="entry name" value="Peptidyl-tRNA hydrolase"/>
    <property type="match status" value="1"/>
</dbReference>
<dbReference type="GO" id="GO:0000049">
    <property type="term" value="F:tRNA binding"/>
    <property type="evidence" value="ECO:0007669"/>
    <property type="project" value="UniProtKB-KW"/>
</dbReference>